<accession>A0AAD5QVW8</accession>
<organism evidence="2 3">
    <name type="scientific">Parelaphostrongylus tenuis</name>
    <name type="common">Meningeal worm</name>
    <dbReference type="NCBI Taxonomy" id="148309"/>
    <lineage>
        <taxon>Eukaryota</taxon>
        <taxon>Metazoa</taxon>
        <taxon>Ecdysozoa</taxon>
        <taxon>Nematoda</taxon>
        <taxon>Chromadorea</taxon>
        <taxon>Rhabditida</taxon>
        <taxon>Rhabditina</taxon>
        <taxon>Rhabditomorpha</taxon>
        <taxon>Strongyloidea</taxon>
        <taxon>Metastrongylidae</taxon>
        <taxon>Parelaphostrongylus</taxon>
    </lineage>
</organism>
<evidence type="ECO:0000313" key="2">
    <source>
        <dbReference type="EMBL" id="KAJ1363372.1"/>
    </source>
</evidence>
<dbReference type="Proteomes" id="UP001196413">
    <property type="component" value="Unassembled WGS sequence"/>
</dbReference>
<protein>
    <submittedName>
        <fullName evidence="2">Uncharacterized protein</fullName>
    </submittedName>
</protein>
<dbReference type="EMBL" id="JAHQIW010004686">
    <property type="protein sequence ID" value="KAJ1363372.1"/>
    <property type="molecule type" value="Genomic_DNA"/>
</dbReference>
<dbReference type="AlphaFoldDB" id="A0AAD5QVW8"/>
<evidence type="ECO:0000256" key="1">
    <source>
        <dbReference type="SAM" id="MobiDB-lite"/>
    </source>
</evidence>
<proteinExistence type="predicted"/>
<keyword evidence="3" id="KW-1185">Reference proteome</keyword>
<comment type="caution">
    <text evidence="2">The sequence shown here is derived from an EMBL/GenBank/DDBJ whole genome shotgun (WGS) entry which is preliminary data.</text>
</comment>
<sequence length="67" mass="7275">MGGYPEVGDPKNKAKKESSSRKALTSLTANMVELNREHWTKDAVDAERAGCTLTCQAIMLAVFETCA</sequence>
<gene>
    <name evidence="2" type="ORF">KIN20_023222</name>
</gene>
<feature type="region of interest" description="Disordered" evidence="1">
    <location>
        <begin position="1"/>
        <end position="23"/>
    </location>
</feature>
<name>A0AAD5QVW8_PARTN</name>
<feature type="compositionally biased region" description="Basic and acidic residues" evidence="1">
    <location>
        <begin position="8"/>
        <end position="20"/>
    </location>
</feature>
<reference evidence="2" key="1">
    <citation type="submission" date="2021-06" db="EMBL/GenBank/DDBJ databases">
        <title>Parelaphostrongylus tenuis whole genome reference sequence.</title>
        <authorList>
            <person name="Garwood T.J."/>
            <person name="Larsen P.A."/>
            <person name="Fountain-Jones N.M."/>
            <person name="Garbe J.R."/>
            <person name="Macchietto M.G."/>
            <person name="Kania S.A."/>
            <person name="Gerhold R.W."/>
            <person name="Richards J.E."/>
            <person name="Wolf T.M."/>
        </authorList>
    </citation>
    <scope>NUCLEOTIDE SEQUENCE</scope>
    <source>
        <strain evidence="2">MNPRO001-30</strain>
        <tissue evidence="2">Meninges</tissue>
    </source>
</reference>
<evidence type="ECO:0000313" key="3">
    <source>
        <dbReference type="Proteomes" id="UP001196413"/>
    </source>
</evidence>